<protein>
    <submittedName>
        <fullName evidence="1">Uncharacterized protein</fullName>
    </submittedName>
</protein>
<keyword evidence="2" id="KW-1185">Reference proteome</keyword>
<reference evidence="1 2" key="1">
    <citation type="journal article" date="2018" name="Evol. Lett.">
        <title>Horizontal gene cluster transfer increased hallucinogenic mushroom diversity.</title>
        <authorList>
            <person name="Reynolds H.T."/>
            <person name="Vijayakumar V."/>
            <person name="Gluck-Thaler E."/>
            <person name="Korotkin H.B."/>
            <person name="Matheny P.B."/>
            <person name="Slot J.C."/>
        </authorList>
    </citation>
    <scope>NUCLEOTIDE SEQUENCE [LARGE SCALE GENOMIC DNA]</scope>
    <source>
        <strain evidence="1 2">2631</strain>
    </source>
</reference>
<dbReference type="EMBL" id="NHYD01001877">
    <property type="protein sequence ID" value="PPQ89451.1"/>
    <property type="molecule type" value="Genomic_DNA"/>
</dbReference>
<evidence type="ECO:0000313" key="2">
    <source>
        <dbReference type="Proteomes" id="UP000283269"/>
    </source>
</evidence>
<accession>A0A409XFD3</accession>
<gene>
    <name evidence="1" type="ORF">CVT25_012830</name>
</gene>
<proteinExistence type="predicted"/>
<name>A0A409XFD3_PSICY</name>
<sequence length="69" mass="7890">MSWSTNTRHLWNLDIGVFTVSKLLRALDDMPHLESLCLYGEAFFAYDDDDTIDTWAPAHAPSLKSFITQ</sequence>
<dbReference type="Proteomes" id="UP000283269">
    <property type="component" value="Unassembled WGS sequence"/>
</dbReference>
<dbReference type="InParanoid" id="A0A409XFD3"/>
<comment type="caution">
    <text evidence="1">The sequence shown here is derived from an EMBL/GenBank/DDBJ whole genome shotgun (WGS) entry which is preliminary data.</text>
</comment>
<evidence type="ECO:0000313" key="1">
    <source>
        <dbReference type="EMBL" id="PPQ89451.1"/>
    </source>
</evidence>
<organism evidence="1 2">
    <name type="scientific">Psilocybe cyanescens</name>
    <dbReference type="NCBI Taxonomy" id="93625"/>
    <lineage>
        <taxon>Eukaryota</taxon>
        <taxon>Fungi</taxon>
        <taxon>Dikarya</taxon>
        <taxon>Basidiomycota</taxon>
        <taxon>Agaricomycotina</taxon>
        <taxon>Agaricomycetes</taxon>
        <taxon>Agaricomycetidae</taxon>
        <taxon>Agaricales</taxon>
        <taxon>Agaricineae</taxon>
        <taxon>Strophariaceae</taxon>
        <taxon>Psilocybe</taxon>
    </lineage>
</organism>
<dbReference type="AlphaFoldDB" id="A0A409XFD3"/>